<accession>A0A183FWM1</accession>
<evidence type="ECO:0000313" key="4">
    <source>
        <dbReference type="WBParaSite" id="HPBE_0001284501-mRNA-1"/>
    </source>
</evidence>
<reference evidence="4" key="2">
    <citation type="submission" date="2019-09" db="UniProtKB">
        <authorList>
            <consortium name="WormBaseParasite"/>
        </authorList>
    </citation>
    <scope>IDENTIFICATION</scope>
</reference>
<evidence type="ECO:0000256" key="1">
    <source>
        <dbReference type="SAM" id="MobiDB-lite"/>
    </source>
</evidence>
<dbReference type="EMBL" id="UZAH01027660">
    <property type="protein sequence ID" value="VDO93844.1"/>
    <property type="molecule type" value="Genomic_DNA"/>
</dbReference>
<sequence length="100" mass="11176">MIEFDVGLNEFGAELEHGKDGPELTGNWIIPPQCSNSEKGDNSGADDKPSELYSGFTTKISPFYNDVFIDVKRGVRQGDKIFPKLFSFTLENVMRESAVR</sequence>
<name>A0A183FWM1_HELPZ</name>
<protein>
    <submittedName>
        <fullName evidence="4">Reverse transcriptase domain-containing protein</fullName>
    </submittedName>
</protein>
<accession>A0A3P8ACU2</accession>
<feature type="compositionally biased region" description="Basic and acidic residues" evidence="1">
    <location>
        <begin position="38"/>
        <end position="50"/>
    </location>
</feature>
<dbReference type="OrthoDB" id="410104at2759"/>
<reference evidence="2 3" key="1">
    <citation type="submission" date="2018-11" db="EMBL/GenBank/DDBJ databases">
        <authorList>
            <consortium name="Pathogen Informatics"/>
        </authorList>
    </citation>
    <scope>NUCLEOTIDE SEQUENCE [LARGE SCALE GENOMIC DNA]</scope>
</reference>
<proteinExistence type="predicted"/>
<gene>
    <name evidence="2" type="ORF">HPBE_LOCUS12846</name>
</gene>
<organism evidence="3 4">
    <name type="scientific">Heligmosomoides polygyrus</name>
    <name type="common">Parasitic roundworm</name>
    <dbReference type="NCBI Taxonomy" id="6339"/>
    <lineage>
        <taxon>Eukaryota</taxon>
        <taxon>Metazoa</taxon>
        <taxon>Ecdysozoa</taxon>
        <taxon>Nematoda</taxon>
        <taxon>Chromadorea</taxon>
        <taxon>Rhabditida</taxon>
        <taxon>Rhabditina</taxon>
        <taxon>Rhabditomorpha</taxon>
        <taxon>Strongyloidea</taxon>
        <taxon>Heligmosomidae</taxon>
        <taxon>Heligmosomoides</taxon>
    </lineage>
</organism>
<evidence type="ECO:0000313" key="3">
    <source>
        <dbReference type="Proteomes" id="UP000050761"/>
    </source>
</evidence>
<keyword evidence="3" id="KW-1185">Reference proteome</keyword>
<feature type="region of interest" description="Disordered" evidence="1">
    <location>
        <begin position="15"/>
        <end position="51"/>
    </location>
</feature>
<dbReference type="WBParaSite" id="HPBE_0001284501-mRNA-1">
    <property type="protein sequence ID" value="HPBE_0001284501-mRNA-1"/>
    <property type="gene ID" value="HPBE_0001284501"/>
</dbReference>
<dbReference type="Proteomes" id="UP000050761">
    <property type="component" value="Unassembled WGS sequence"/>
</dbReference>
<evidence type="ECO:0000313" key="2">
    <source>
        <dbReference type="EMBL" id="VDO93844.1"/>
    </source>
</evidence>
<dbReference type="AlphaFoldDB" id="A0A183FWM1"/>